<evidence type="ECO:0000313" key="2">
    <source>
        <dbReference type="EMBL" id="QHT77360.1"/>
    </source>
</evidence>
<dbReference type="AlphaFoldDB" id="A0A6C0HAG0"/>
<protein>
    <submittedName>
        <fullName evidence="2">Uncharacterized protein</fullName>
    </submittedName>
</protein>
<dbReference type="EMBL" id="MN739917">
    <property type="protein sequence ID" value="QHT77360.1"/>
    <property type="molecule type" value="Genomic_DNA"/>
</dbReference>
<reference evidence="2" key="1">
    <citation type="journal article" date="2020" name="Nature">
        <title>Giant virus diversity and host interactions through global metagenomics.</title>
        <authorList>
            <person name="Schulz F."/>
            <person name="Roux S."/>
            <person name="Paez-Espino D."/>
            <person name="Jungbluth S."/>
            <person name="Walsh D.A."/>
            <person name="Denef V.J."/>
            <person name="McMahon K.D."/>
            <person name="Konstantinidis K.T."/>
            <person name="Eloe-Fadrosh E.A."/>
            <person name="Kyrpides N.C."/>
            <person name="Woyke T."/>
        </authorList>
    </citation>
    <scope>NUCLEOTIDE SEQUENCE</scope>
    <source>
        <strain evidence="2">GVMAG-M-3300023179-86</strain>
    </source>
</reference>
<evidence type="ECO:0000256" key="1">
    <source>
        <dbReference type="SAM" id="MobiDB-lite"/>
    </source>
</evidence>
<feature type="region of interest" description="Disordered" evidence="1">
    <location>
        <begin position="226"/>
        <end position="258"/>
    </location>
</feature>
<feature type="compositionally biased region" description="Basic and acidic residues" evidence="1">
    <location>
        <begin position="244"/>
        <end position="258"/>
    </location>
</feature>
<organism evidence="2">
    <name type="scientific">viral metagenome</name>
    <dbReference type="NCBI Taxonomy" id="1070528"/>
    <lineage>
        <taxon>unclassified sequences</taxon>
        <taxon>metagenomes</taxon>
        <taxon>organismal metagenomes</taxon>
    </lineage>
</organism>
<proteinExistence type="predicted"/>
<accession>A0A6C0HAG0</accession>
<name>A0A6C0HAG0_9ZZZZ</name>
<sequence>MSNIYPEQQFKLLMNLSYYCIYAYTLLEMKVKQIYLQIINDNPKLLEMMKYISKKSGEDNIEIISDNQVINTCNRDDSNWCQLIPDYCKFIIYSDPEPQTSTIINKKIIPNTKNIHRELFNYEICNYTFISFDLYIQNELKQLNYDLNLFFNGNNYYVVNNKIDKYVICFLLYSRHGIYQKPDSCKYKLNIIDHNANMVEVCEKDIIYLYKDNYEVIEVIRPKDCPDEETISCNGESESESESESEKNSNESYEKINN</sequence>